<organism evidence="12 13">
    <name type="scientific">Rubrimonas cliftonensis</name>
    <dbReference type="NCBI Taxonomy" id="89524"/>
    <lineage>
        <taxon>Bacteria</taxon>
        <taxon>Pseudomonadati</taxon>
        <taxon>Pseudomonadota</taxon>
        <taxon>Alphaproteobacteria</taxon>
        <taxon>Rhodobacterales</taxon>
        <taxon>Paracoccaceae</taxon>
        <taxon>Rubrimonas</taxon>
    </lineage>
</organism>
<evidence type="ECO:0000256" key="3">
    <source>
        <dbReference type="ARBA" id="ARBA00022670"/>
    </source>
</evidence>
<reference evidence="12 13" key="1">
    <citation type="submission" date="2016-10" db="EMBL/GenBank/DDBJ databases">
        <authorList>
            <person name="de Groot N.N."/>
        </authorList>
    </citation>
    <scope>NUCLEOTIDE SEQUENCE [LARGE SCALE GENOMIC DNA]</scope>
    <source>
        <strain evidence="12 13">DSM 15345</strain>
    </source>
</reference>
<dbReference type="NCBIfam" id="TIGR00077">
    <property type="entry name" value="lspA"/>
    <property type="match status" value="1"/>
</dbReference>
<feature type="active site" evidence="9">
    <location>
        <position position="144"/>
    </location>
</feature>
<evidence type="ECO:0000256" key="8">
    <source>
        <dbReference type="ARBA" id="ARBA00023136"/>
    </source>
</evidence>
<comment type="catalytic activity">
    <reaction evidence="9">
        <text>Release of signal peptides from bacterial membrane prolipoproteins. Hydrolyzes -Xaa-Yaa-Zaa-|-(S,diacylglyceryl)Cys-, in which Xaa is hydrophobic (preferably Leu), and Yaa (Ala or Ser) and Zaa (Gly or Ala) have small, neutral side chains.</text>
        <dbReference type="EC" id="3.4.23.36"/>
    </reaction>
</comment>
<dbReference type="AlphaFoldDB" id="A0A1H4A5X3"/>
<evidence type="ECO:0000256" key="5">
    <source>
        <dbReference type="ARBA" id="ARBA00022750"/>
    </source>
</evidence>
<dbReference type="PANTHER" id="PTHR33695">
    <property type="entry name" value="LIPOPROTEIN SIGNAL PEPTIDASE"/>
    <property type="match status" value="1"/>
</dbReference>
<comment type="caution">
    <text evidence="9">Lacks conserved residue(s) required for the propagation of feature annotation.</text>
</comment>
<feature type="compositionally biased region" description="Low complexity" evidence="11">
    <location>
        <begin position="1"/>
        <end position="11"/>
    </location>
</feature>
<evidence type="ECO:0000256" key="10">
    <source>
        <dbReference type="RuleBase" id="RU004181"/>
    </source>
</evidence>
<dbReference type="GO" id="GO:0005886">
    <property type="term" value="C:plasma membrane"/>
    <property type="evidence" value="ECO:0007669"/>
    <property type="project" value="UniProtKB-SubCell"/>
</dbReference>
<feature type="region of interest" description="Disordered" evidence="11">
    <location>
        <begin position="1"/>
        <end position="29"/>
    </location>
</feature>
<dbReference type="HAMAP" id="MF_00161">
    <property type="entry name" value="LspA"/>
    <property type="match status" value="1"/>
</dbReference>
<keyword evidence="4 9" id="KW-0812">Transmembrane</keyword>
<evidence type="ECO:0000256" key="1">
    <source>
        <dbReference type="ARBA" id="ARBA00006139"/>
    </source>
</evidence>
<evidence type="ECO:0000256" key="6">
    <source>
        <dbReference type="ARBA" id="ARBA00022801"/>
    </source>
</evidence>
<comment type="similarity">
    <text evidence="1 9 10">Belongs to the peptidase A8 family.</text>
</comment>
<keyword evidence="7 9" id="KW-1133">Transmembrane helix</keyword>
<evidence type="ECO:0000256" key="2">
    <source>
        <dbReference type="ARBA" id="ARBA00022475"/>
    </source>
</evidence>
<comment type="pathway">
    <text evidence="9">Protein modification; lipoprotein biosynthesis (signal peptide cleavage).</text>
</comment>
<feature type="transmembrane region" description="Helical" evidence="9">
    <location>
        <begin position="91"/>
        <end position="111"/>
    </location>
</feature>
<dbReference type="STRING" id="89524.SAMN05444370_10473"/>
<keyword evidence="8 9" id="KW-0472">Membrane</keyword>
<evidence type="ECO:0000256" key="7">
    <source>
        <dbReference type="ARBA" id="ARBA00022989"/>
    </source>
</evidence>
<dbReference type="InterPro" id="IPR001872">
    <property type="entry name" value="Peptidase_A8"/>
</dbReference>
<dbReference type="Pfam" id="PF01252">
    <property type="entry name" value="Peptidase_A8"/>
    <property type="match status" value="1"/>
</dbReference>
<dbReference type="GO" id="GO:0004190">
    <property type="term" value="F:aspartic-type endopeptidase activity"/>
    <property type="evidence" value="ECO:0007669"/>
    <property type="project" value="UniProtKB-UniRule"/>
</dbReference>
<feature type="active site" evidence="9">
    <location>
        <position position="163"/>
    </location>
</feature>
<evidence type="ECO:0000313" key="12">
    <source>
        <dbReference type="EMBL" id="SEA31081.1"/>
    </source>
</evidence>
<protein>
    <recommendedName>
        <fullName evidence="9">Lipoprotein signal peptidase</fullName>
        <ecNumber evidence="9">3.4.23.36</ecNumber>
    </recommendedName>
    <alternativeName>
        <fullName evidence="9">Prolipoprotein signal peptidase</fullName>
    </alternativeName>
    <alternativeName>
        <fullName evidence="9">Signal peptidase II</fullName>
        <shortName evidence="9">SPase II</shortName>
    </alternativeName>
</protein>
<comment type="function">
    <text evidence="9">This protein specifically catalyzes the removal of signal peptides from prolipoproteins.</text>
</comment>
<dbReference type="Proteomes" id="UP000198703">
    <property type="component" value="Unassembled WGS sequence"/>
</dbReference>
<evidence type="ECO:0000256" key="4">
    <source>
        <dbReference type="ARBA" id="ARBA00022692"/>
    </source>
</evidence>
<sequence length="188" mass="19100">MATAPGSGAREGAARRRAARPEPPGVSGAGRMAAAALAIVVADRASKLWVVEGLDLARVGRIEVVEGFFSLRMAWNRGVNFGLFADDAEELRWALIALAAAISVAVGVWAMRRGDRLSQFGAGVLIGGALGNAWDRATYGAVADFLNVTCCGLVNPYAFNVADVAIFAGAAALALAPSGGGRAGDAAG</sequence>
<dbReference type="PRINTS" id="PR00781">
    <property type="entry name" value="LIPOSIGPTASE"/>
</dbReference>
<keyword evidence="2 9" id="KW-1003">Cell membrane</keyword>
<keyword evidence="6 9" id="KW-0378">Hydrolase</keyword>
<dbReference type="PANTHER" id="PTHR33695:SF1">
    <property type="entry name" value="LIPOPROTEIN SIGNAL PEPTIDASE"/>
    <property type="match status" value="1"/>
</dbReference>
<gene>
    <name evidence="9" type="primary">lspA</name>
    <name evidence="12" type="ORF">SAMN05444370_10473</name>
</gene>
<keyword evidence="13" id="KW-1185">Reference proteome</keyword>
<dbReference type="EC" id="3.4.23.36" evidence="9"/>
<comment type="subcellular location">
    <subcellularLocation>
        <location evidence="9">Cell membrane</location>
        <topology evidence="9">Multi-pass membrane protein</topology>
    </subcellularLocation>
</comment>
<keyword evidence="5 9" id="KW-0064">Aspartyl protease</keyword>
<evidence type="ECO:0000256" key="11">
    <source>
        <dbReference type="SAM" id="MobiDB-lite"/>
    </source>
</evidence>
<dbReference type="GO" id="GO:0006508">
    <property type="term" value="P:proteolysis"/>
    <property type="evidence" value="ECO:0007669"/>
    <property type="project" value="UniProtKB-KW"/>
</dbReference>
<accession>A0A1H4A5X3</accession>
<proteinExistence type="inferred from homology"/>
<dbReference type="UniPathway" id="UPA00665"/>
<dbReference type="EMBL" id="FNQM01000004">
    <property type="protein sequence ID" value="SEA31081.1"/>
    <property type="molecule type" value="Genomic_DNA"/>
</dbReference>
<name>A0A1H4A5X3_9RHOB</name>
<keyword evidence="3 9" id="KW-0645">Protease</keyword>
<evidence type="ECO:0000256" key="9">
    <source>
        <dbReference type="HAMAP-Rule" id="MF_00161"/>
    </source>
</evidence>
<evidence type="ECO:0000313" key="13">
    <source>
        <dbReference type="Proteomes" id="UP000198703"/>
    </source>
</evidence>